<evidence type="ECO:0000256" key="3">
    <source>
        <dbReference type="PROSITE-ProRule" id="PRU00339"/>
    </source>
</evidence>
<accession>A0ABS5Y7I6</accession>
<comment type="caution">
    <text evidence="4">The sequence shown here is derived from an EMBL/GenBank/DDBJ whole genome shotgun (WGS) entry which is preliminary data.</text>
</comment>
<dbReference type="EMBL" id="JADOER010000016">
    <property type="protein sequence ID" value="MBT9313757.1"/>
    <property type="molecule type" value="Genomic_DNA"/>
</dbReference>
<dbReference type="SMART" id="SM00028">
    <property type="entry name" value="TPR"/>
    <property type="match status" value="4"/>
</dbReference>
<proteinExistence type="predicted"/>
<evidence type="ECO:0000256" key="1">
    <source>
        <dbReference type="ARBA" id="ARBA00022737"/>
    </source>
</evidence>
<dbReference type="Pfam" id="PF00515">
    <property type="entry name" value="TPR_1"/>
    <property type="match status" value="1"/>
</dbReference>
<gene>
    <name evidence="4" type="ORF">IXB28_16220</name>
</gene>
<dbReference type="Gene3D" id="1.25.40.10">
    <property type="entry name" value="Tetratricopeptide repeat domain"/>
    <property type="match status" value="2"/>
</dbReference>
<dbReference type="RefSeq" id="WP_215619639.1">
    <property type="nucleotide sequence ID" value="NZ_JADOER010000016.1"/>
</dbReference>
<dbReference type="PANTHER" id="PTHR44858">
    <property type="entry name" value="TETRATRICOPEPTIDE REPEAT PROTEIN 6"/>
    <property type="match status" value="1"/>
</dbReference>
<protein>
    <submittedName>
        <fullName evidence="4">Tetratricopeptide repeat protein</fullName>
    </submittedName>
</protein>
<reference evidence="4 5" key="1">
    <citation type="journal article" date="2021" name="Mar. Drugs">
        <title>Genome Reduction and Secondary Metabolism of the Marine Sponge-Associated Cyanobacterium Leptothoe.</title>
        <authorList>
            <person name="Konstantinou D."/>
            <person name="Popin R.V."/>
            <person name="Fewer D.P."/>
            <person name="Sivonen K."/>
            <person name="Gkelis S."/>
        </authorList>
    </citation>
    <scope>NUCLEOTIDE SEQUENCE [LARGE SCALE GENOMIC DNA]</scope>
    <source>
        <strain evidence="4 5">TAU-MAC 1615</strain>
    </source>
</reference>
<evidence type="ECO:0000256" key="2">
    <source>
        <dbReference type="ARBA" id="ARBA00022803"/>
    </source>
</evidence>
<dbReference type="InterPro" id="IPR011990">
    <property type="entry name" value="TPR-like_helical_dom_sf"/>
</dbReference>
<sequence length="211" mass="23907">MSILSTIKTDQVNHSGQQMTLATKKRLHQNVHIAIKAKNYGQGLRLLNYLIAQEPSNADYYSHRGLIYYHCHQWSQALGDYSQALRLNPSGDEIYSSRAKCNAIMGYWHAAISDYDCAINLNPCNLMARLEQGILLRNLKLYDDAITCFDLALFFGSLKAHVYAERGRTYHLDGHWNCAIGDYERSLALLTQSPNSALAAKLEVWMHELLG</sequence>
<dbReference type="PANTHER" id="PTHR44858:SF1">
    <property type="entry name" value="UDP-N-ACETYLGLUCOSAMINE--PEPTIDE N-ACETYLGLUCOSAMINYLTRANSFERASE SPINDLY-RELATED"/>
    <property type="match status" value="1"/>
</dbReference>
<name>A0ABS5Y7I6_9CYAN</name>
<keyword evidence="5" id="KW-1185">Reference proteome</keyword>
<dbReference type="Proteomes" id="UP001196661">
    <property type="component" value="Unassembled WGS sequence"/>
</dbReference>
<evidence type="ECO:0000313" key="4">
    <source>
        <dbReference type="EMBL" id="MBT9313757.1"/>
    </source>
</evidence>
<dbReference type="InterPro" id="IPR019734">
    <property type="entry name" value="TPR_rpt"/>
</dbReference>
<keyword evidence="2 3" id="KW-0802">TPR repeat</keyword>
<dbReference type="PROSITE" id="PS50005">
    <property type="entry name" value="TPR"/>
    <property type="match status" value="1"/>
</dbReference>
<dbReference type="SUPFAM" id="SSF48452">
    <property type="entry name" value="TPR-like"/>
    <property type="match status" value="1"/>
</dbReference>
<keyword evidence="1" id="KW-0677">Repeat</keyword>
<organism evidence="4 5">
    <name type="scientific">Leptothoe kymatousa TAU-MAC 1615</name>
    <dbReference type="NCBI Taxonomy" id="2364775"/>
    <lineage>
        <taxon>Bacteria</taxon>
        <taxon>Bacillati</taxon>
        <taxon>Cyanobacteriota</taxon>
        <taxon>Cyanophyceae</taxon>
        <taxon>Nodosilineales</taxon>
        <taxon>Cymatolegaceae</taxon>
        <taxon>Leptothoe</taxon>
        <taxon>Leptothoe kymatousa</taxon>
    </lineage>
</organism>
<feature type="repeat" description="TPR" evidence="3">
    <location>
        <begin position="58"/>
        <end position="91"/>
    </location>
</feature>
<dbReference type="InterPro" id="IPR050498">
    <property type="entry name" value="Ycf3"/>
</dbReference>
<evidence type="ECO:0000313" key="5">
    <source>
        <dbReference type="Proteomes" id="UP001196661"/>
    </source>
</evidence>